<gene>
    <name evidence="4" type="ORF">AVDCRST_MAG61-756</name>
</gene>
<dbReference type="SUPFAM" id="SSF51735">
    <property type="entry name" value="NAD(P)-binding Rossmann-fold domains"/>
    <property type="match status" value="1"/>
</dbReference>
<dbReference type="Pfam" id="PF01408">
    <property type="entry name" value="GFO_IDH_MocA"/>
    <property type="match status" value="1"/>
</dbReference>
<dbReference type="GO" id="GO:0000166">
    <property type="term" value="F:nucleotide binding"/>
    <property type="evidence" value="ECO:0007669"/>
    <property type="project" value="InterPro"/>
</dbReference>
<dbReference type="PANTHER" id="PTHR43377">
    <property type="entry name" value="BILIVERDIN REDUCTASE A"/>
    <property type="match status" value="1"/>
</dbReference>
<proteinExistence type="inferred from homology"/>
<dbReference type="Pfam" id="PF02894">
    <property type="entry name" value="GFO_IDH_MocA_C"/>
    <property type="match status" value="1"/>
</dbReference>
<organism evidence="4">
    <name type="scientific">uncultured Friedmanniella sp</name>
    <dbReference type="NCBI Taxonomy" id="335381"/>
    <lineage>
        <taxon>Bacteria</taxon>
        <taxon>Bacillati</taxon>
        <taxon>Actinomycetota</taxon>
        <taxon>Actinomycetes</taxon>
        <taxon>Propionibacteriales</taxon>
        <taxon>Nocardioidaceae</taxon>
        <taxon>Friedmanniella</taxon>
        <taxon>environmental samples</taxon>
    </lineage>
</organism>
<name>A0A6J4K7L9_9ACTN</name>
<evidence type="ECO:0000256" key="1">
    <source>
        <dbReference type="ARBA" id="ARBA00010928"/>
    </source>
</evidence>
<evidence type="ECO:0000259" key="3">
    <source>
        <dbReference type="Pfam" id="PF02894"/>
    </source>
</evidence>
<dbReference type="InterPro" id="IPR000683">
    <property type="entry name" value="Gfo/Idh/MocA-like_OxRdtase_N"/>
</dbReference>
<feature type="domain" description="Gfo/Idh/MocA-like oxidoreductase C-terminal" evidence="3">
    <location>
        <begin position="150"/>
        <end position="421"/>
    </location>
</feature>
<dbReference type="InterPro" id="IPR051450">
    <property type="entry name" value="Gfo/Idh/MocA_Oxidoreductases"/>
</dbReference>
<dbReference type="SUPFAM" id="SSF55347">
    <property type="entry name" value="Glyceraldehyde-3-phosphate dehydrogenase-like, C-terminal domain"/>
    <property type="match status" value="1"/>
</dbReference>
<comment type="similarity">
    <text evidence="1">Belongs to the Gfo/Idh/MocA family.</text>
</comment>
<dbReference type="Gene3D" id="3.40.50.720">
    <property type="entry name" value="NAD(P)-binding Rossmann-like Domain"/>
    <property type="match status" value="1"/>
</dbReference>
<reference evidence="4" key="1">
    <citation type="submission" date="2020-02" db="EMBL/GenBank/DDBJ databases">
        <authorList>
            <person name="Meier V. D."/>
        </authorList>
    </citation>
    <scope>NUCLEOTIDE SEQUENCE</scope>
    <source>
        <strain evidence="4">AVDCRST_MAG61</strain>
    </source>
</reference>
<accession>A0A6J4K7L9</accession>
<evidence type="ECO:0000259" key="2">
    <source>
        <dbReference type="Pfam" id="PF01408"/>
    </source>
</evidence>
<dbReference type="Gene3D" id="3.30.360.10">
    <property type="entry name" value="Dihydrodipicolinate Reductase, domain 2"/>
    <property type="match status" value="1"/>
</dbReference>
<dbReference type="InterPro" id="IPR004104">
    <property type="entry name" value="Gfo/Idh/MocA-like_OxRdtase_C"/>
</dbReference>
<evidence type="ECO:0000313" key="4">
    <source>
        <dbReference type="EMBL" id="CAA9296694.1"/>
    </source>
</evidence>
<dbReference type="PANTHER" id="PTHR43377:SF2">
    <property type="entry name" value="BINDING ROSSMANN FOLD OXIDOREDUCTASE, PUTATIVE (AFU_ORTHOLOGUE AFUA_4G00560)-RELATED"/>
    <property type="match status" value="1"/>
</dbReference>
<feature type="domain" description="Gfo/Idh/MocA-like oxidoreductase N-terminal" evidence="2">
    <location>
        <begin position="14"/>
        <end position="136"/>
    </location>
</feature>
<protein>
    <submittedName>
        <fullName evidence="4">Oxidoreductase-like</fullName>
    </submittedName>
</protein>
<dbReference type="AlphaFoldDB" id="A0A6J4K7L9"/>
<dbReference type="EMBL" id="CADCTT010000100">
    <property type="protein sequence ID" value="CAA9296694.1"/>
    <property type="molecule type" value="Genomic_DNA"/>
</dbReference>
<sequence length="430" mass="46179">MTTAAPRPAAAPVRLALLGTGSRGMTYGREALLSGQGVVTAVAEPRARRREQAAAEFGVPADRAVATWPELLDRPDLDVDAVVVATPDQEHLGPALAAIGRGLPLLLEKPMAPTEIEARLIVEAAERTGVLVCVAHVLRYSAYTEAVTGLIEAGAIGDLVSIEHLEPVGWWHQAHSFVRGNWRREDQSSPMLLAKCCHDIDWLSAVVGRPALRVSSFGSLSHFTPANKPAGAASRCLDCAVEPQCPYSAKRIYLDRLDDPSARRWPLSIVTEDLTREGLTTALREGPYGRCVYECDNDVVDHQVVNIEYAGGVTASLTMTAFTPMSFRKTRIFGTHGTLEGDGYTVSVFDFLTGQTRTQQIVDPQDAEAGEGHLGADGALARTFLTAVRAGEPGLIPTTPAESLSTHAIVWAAERARRHGRVETLGEPIG</sequence>
<dbReference type="InterPro" id="IPR036291">
    <property type="entry name" value="NAD(P)-bd_dom_sf"/>
</dbReference>